<dbReference type="Proteomes" id="UP000576082">
    <property type="component" value="Unassembled WGS sequence"/>
</dbReference>
<sequence length="80" mass="8810">MLKKIFLSITLSLVTTISIFAQCAMCRATVGNNISDGASAIGAGLNNGILYLMVMPYIIISSIVYLWYRKTQKEKQSLSM</sequence>
<protein>
    <submittedName>
        <fullName evidence="3">Uncharacterized protein</fullName>
    </submittedName>
</protein>
<dbReference type="EMBL" id="JABANE010000052">
    <property type="protein sequence ID" value="NME69973.1"/>
    <property type="molecule type" value="Genomic_DNA"/>
</dbReference>
<keyword evidence="1" id="KW-1133">Transmembrane helix</keyword>
<keyword evidence="1" id="KW-0812">Transmembrane</keyword>
<feature type="transmembrane region" description="Helical" evidence="1">
    <location>
        <begin position="50"/>
        <end position="68"/>
    </location>
</feature>
<gene>
    <name evidence="3" type="ORF">HHU12_18515</name>
</gene>
<evidence type="ECO:0000256" key="1">
    <source>
        <dbReference type="SAM" id="Phobius"/>
    </source>
</evidence>
<comment type="caution">
    <text evidence="3">The sequence shown here is derived from an EMBL/GenBank/DDBJ whole genome shotgun (WGS) entry which is preliminary data.</text>
</comment>
<keyword evidence="1" id="KW-0472">Membrane</keyword>
<evidence type="ECO:0000313" key="4">
    <source>
        <dbReference type="Proteomes" id="UP000576082"/>
    </source>
</evidence>
<accession>A0A7X9XAV1</accession>
<keyword evidence="2" id="KW-0732">Signal</keyword>
<name>A0A7X9XAV1_9BACT</name>
<dbReference type="RefSeq" id="WP_169658223.1">
    <property type="nucleotide sequence ID" value="NZ_JABANE010000052.1"/>
</dbReference>
<keyword evidence="4" id="KW-1185">Reference proteome</keyword>
<dbReference type="AlphaFoldDB" id="A0A7X9XAV1"/>
<feature type="chain" id="PRO_5031316977" evidence="2">
    <location>
        <begin position="22"/>
        <end position="80"/>
    </location>
</feature>
<feature type="signal peptide" evidence="2">
    <location>
        <begin position="1"/>
        <end position="21"/>
    </location>
</feature>
<evidence type="ECO:0000313" key="3">
    <source>
        <dbReference type="EMBL" id="NME69973.1"/>
    </source>
</evidence>
<reference evidence="3 4" key="1">
    <citation type="submission" date="2020-04" db="EMBL/GenBank/DDBJ databases">
        <title>Flammeovirga sp. SR4, a novel species isolated from seawater.</title>
        <authorList>
            <person name="Wang X."/>
        </authorList>
    </citation>
    <scope>NUCLEOTIDE SEQUENCE [LARGE SCALE GENOMIC DNA]</scope>
    <source>
        <strain evidence="3 4">ATCC 23126</strain>
    </source>
</reference>
<proteinExistence type="predicted"/>
<evidence type="ECO:0000256" key="2">
    <source>
        <dbReference type="SAM" id="SignalP"/>
    </source>
</evidence>
<organism evidence="3 4">
    <name type="scientific">Flammeovirga aprica JL-4</name>
    <dbReference type="NCBI Taxonomy" id="694437"/>
    <lineage>
        <taxon>Bacteria</taxon>
        <taxon>Pseudomonadati</taxon>
        <taxon>Bacteroidota</taxon>
        <taxon>Cytophagia</taxon>
        <taxon>Cytophagales</taxon>
        <taxon>Flammeovirgaceae</taxon>
        <taxon>Flammeovirga</taxon>
    </lineage>
</organism>